<gene>
    <name evidence="3" type="ORF">DFL_000302</name>
</gene>
<evidence type="ECO:0000313" key="4">
    <source>
        <dbReference type="Proteomes" id="UP000283090"/>
    </source>
</evidence>
<keyword evidence="2" id="KW-1133">Transmembrane helix</keyword>
<sequence>MADNQHHQSAIKRERSPSDPGAVDDAPPPTKKAALTKYPRYHITAINPIAPVIFPSVVPVIVPVVVPVVVKAIVLALIFSSSCTRADFGRLRNCYLQSHRQHHGQSASCLWSRPRTAVPTGGMNATAPGTRITAPSATVSRYEVTMVLGSSGRDLVSRTPR</sequence>
<feature type="transmembrane region" description="Helical" evidence="2">
    <location>
        <begin position="60"/>
        <end position="80"/>
    </location>
</feature>
<organism evidence="3 4">
    <name type="scientific">Arthrobotrys flagrans</name>
    <name type="common">Nematode-trapping fungus</name>
    <name type="synonym">Trichothecium flagrans</name>
    <dbReference type="NCBI Taxonomy" id="97331"/>
    <lineage>
        <taxon>Eukaryota</taxon>
        <taxon>Fungi</taxon>
        <taxon>Dikarya</taxon>
        <taxon>Ascomycota</taxon>
        <taxon>Pezizomycotina</taxon>
        <taxon>Orbiliomycetes</taxon>
        <taxon>Orbiliales</taxon>
        <taxon>Orbiliaceae</taxon>
        <taxon>Arthrobotrys</taxon>
    </lineage>
</organism>
<dbReference type="RefSeq" id="XP_067494830.1">
    <property type="nucleotide sequence ID" value="XM_067631892.1"/>
</dbReference>
<evidence type="ECO:0000256" key="1">
    <source>
        <dbReference type="SAM" id="MobiDB-lite"/>
    </source>
</evidence>
<dbReference type="EMBL" id="SAEB01000001">
    <property type="protein sequence ID" value="RVD89286.1"/>
    <property type="molecule type" value="Genomic_DNA"/>
</dbReference>
<keyword evidence="2" id="KW-0472">Membrane</keyword>
<name>A0A437ADR0_ARTFL</name>
<proteinExistence type="predicted"/>
<protein>
    <submittedName>
        <fullName evidence="3">Uncharacterized protein</fullName>
    </submittedName>
</protein>
<evidence type="ECO:0000313" key="3">
    <source>
        <dbReference type="EMBL" id="RVD89286.1"/>
    </source>
</evidence>
<feature type="region of interest" description="Disordered" evidence="1">
    <location>
        <begin position="1"/>
        <end position="31"/>
    </location>
</feature>
<accession>A0A437ADR0</accession>
<feature type="compositionally biased region" description="Basic and acidic residues" evidence="1">
    <location>
        <begin position="1"/>
        <end position="17"/>
    </location>
</feature>
<dbReference type="AlphaFoldDB" id="A0A437ADR0"/>
<dbReference type="Proteomes" id="UP000283090">
    <property type="component" value="Unassembled WGS sequence"/>
</dbReference>
<keyword evidence="2" id="KW-0812">Transmembrane</keyword>
<reference evidence="3 4" key="1">
    <citation type="submission" date="2019-01" db="EMBL/GenBank/DDBJ databases">
        <title>Intercellular communication is required for trap formation in the nematode-trapping fungus Duddingtonia flagrans.</title>
        <authorList>
            <person name="Youssar L."/>
            <person name="Wernet V."/>
            <person name="Hensel N."/>
            <person name="Hildebrandt H.-G."/>
            <person name="Fischer R."/>
        </authorList>
    </citation>
    <scope>NUCLEOTIDE SEQUENCE [LARGE SCALE GENOMIC DNA]</scope>
    <source>
        <strain evidence="3 4">CBS H-5679</strain>
    </source>
</reference>
<evidence type="ECO:0000256" key="2">
    <source>
        <dbReference type="SAM" id="Phobius"/>
    </source>
</evidence>
<keyword evidence="4" id="KW-1185">Reference proteome</keyword>
<dbReference type="VEuPathDB" id="FungiDB:DFL_000302"/>
<dbReference type="GeneID" id="93582613"/>
<comment type="caution">
    <text evidence="3">The sequence shown here is derived from an EMBL/GenBank/DDBJ whole genome shotgun (WGS) entry which is preliminary data.</text>
</comment>